<dbReference type="InterPro" id="IPR036397">
    <property type="entry name" value="RNaseH_sf"/>
</dbReference>
<dbReference type="PANTHER" id="PTHR35046">
    <property type="entry name" value="ZINC KNUCKLE (CCHC-TYPE) FAMILY PROTEIN"/>
    <property type="match status" value="1"/>
</dbReference>
<comment type="caution">
    <text evidence="3">The sequence shown here is derived from an EMBL/GenBank/DDBJ whole genome shotgun (WGS) entry which is preliminary data.</text>
</comment>
<reference evidence="3 4" key="1">
    <citation type="submission" date="2013-09" db="EMBL/GenBank/DDBJ databases">
        <title>Corchorus capsularis genome sequencing.</title>
        <authorList>
            <person name="Alam M."/>
            <person name="Haque M.S."/>
            <person name="Islam M.S."/>
            <person name="Emdad E.M."/>
            <person name="Islam M.M."/>
            <person name="Ahmed B."/>
            <person name="Halim A."/>
            <person name="Hossen Q.M.M."/>
            <person name="Hossain M.Z."/>
            <person name="Ahmed R."/>
            <person name="Khan M.M."/>
            <person name="Islam R."/>
            <person name="Rashid M.M."/>
            <person name="Khan S.A."/>
            <person name="Rahman M.S."/>
            <person name="Alam M."/>
        </authorList>
    </citation>
    <scope>NUCLEOTIDE SEQUENCE [LARGE SCALE GENOMIC DNA]</scope>
    <source>
        <strain evidence="4">cv. CVL-1</strain>
        <tissue evidence="3">Whole seedling</tissue>
    </source>
</reference>
<keyword evidence="2" id="KW-1133">Transmembrane helix</keyword>
<feature type="transmembrane region" description="Helical" evidence="2">
    <location>
        <begin position="486"/>
        <end position="504"/>
    </location>
</feature>
<feature type="compositionally biased region" description="Basic and acidic residues" evidence="1">
    <location>
        <begin position="59"/>
        <end position="71"/>
    </location>
</feature>
<sequence>MNNILRAYHGLEEHNGAIGDHVSDKHEDVLEIQEDATIDPRLNTSLAEEGVEAIIHERPPSHGAIGHDRPSHGTSHGATGHNRPSHGPSGHNRPFDPLAIPQGPMTRARAKRTRSRLFPCSFLYVYAALMALGLGRGAMGDRQEEQNLEVNNNAMLQQIIKQLGTMCFSLGDRRTLRAYVKGDVHRENLFHTRMYANGKPSSVIIDGKSCKNIVSDYLVKELQLPTSNHPKPYSLGCFNDKEEISVNKQVLVSLSLSRYCFMCGKKPISLIPLSLQEALKDEIKVRDDFAKLDAEFSAKEKSKSEPKIDNCFDDKTTLVAKSVLDVACNDTKPNLNVVCNDTKSVLSVVCDETKFVLDANCDENNSVLVDHSIANNSVLVDYSIENNSVLGEKKEISKEVVKECILATKSEIKEALNDYSVLILLLLKNTLVSTNHLDKELPSKIAFPMSNIVGIGVVLMQGGILLLTFVRKFLEDCHPLERLNSLHMVYVIFNMSSLSLFLMLCDTNKMRHDVGKYVASCIVCLQAKSTSKPHGLYTPLPIPHEPWTHISMDFVLGLPRSRRGKDSIFVVGDRFSKMAHFIACTKTDDAINVANLFFKEIVRLHRMPRTIVIDRDAKFLSHFWRTLWAKLALYGFNPLTPLDLLSLTLSVQVDMDGQRKADYVRELHAKVRTQIEKKTQHYMKVANKGRKEIIFEPGDWVWLHLRKESDVDLRTNPFQGRGDDALRAYHGLEEHNRAIGGHVSDKHEDVLEIQEDATVDPGLNTSLAEQGVEAFIHDWPPSHGAIDHRMEHRMQHRMGHPATTGHRMGHQATTGHLIP</sequence>
<dbReference type="AlphaFoldDB" id="A0A1R3JCG7"/>
<dbReference type="InterPro" id="IPR012337">
    <property type="entry name" value="RNaseH-like_sf"/>
</dbReference>
<dbReference type="GO" id="GO:0003676">
    <property type="term" value="F:nucleic acid binding"/>
    <property type="evidence" value="ECO:0007669"/>
    <property type="project" value="InterPro"/>
</dbReference>
<name>A0A1R3JCG7_COCAP</name>
<evidence type="ECO:0000313" key="4">
    <source>
        <dbReference type="Proteomes" id="UP000188268"/>
    </source>
</evidence>
<keyword evidence="4" id="KW-1185">Reference proteome</keyword>
<evidence type="ECO:0000256" key="2">
    <source>
        <dbReference type="SAM" id="Phobius"/>
    </source>
</evidence>
<dbReference type="EMBL" id="AWWV01008178">
    <property type="protein sequence ID" value="OMO92563.1"/>
    <property type="molecule type" value="Genomic_DNA"/>
</dbReference>
<organism evidence="3 4">
    <name type="scientific">Corchorus capsularis</name>
    <name type="common">Jute</name>
    <dbReference type="NCBI Taxonomy" id="210143"/>
    <lineage>
        <taxon>Eukaryota</taxon>
        <taxon>Viridiplantae</taxon>
        <taxon>Streptophyta</taxon>
        <taxon>Embryophyta</taxon>
        <taxon>Tracheophyta</taxon>
        <taxon>Spermatophyta</taxon>
        <taxon>Magnoliopsida</taxon>
        <taxon>eudicotyledons</taxon>
        <taxon>Gunneridae</taxon>
        <taxon>Pentapetalae</taxon>
        <taxon>rosids</taxon>
        <taxon>malvids</taxon>
        <taxon>Malvales</taxon>
        <taxon>Malvaceae</taxon>
        <taxon>Grewioideae</taxon>
        <taxon>Apeibeae</taxon>
        <taxon>Corchorus</taxon>
    </lineage>
</organism>
<dbReference type="PANTHER" id="PTHR35046:SF9">
    <property type="entry name" value="RNA-DIRECTED DNA POLYMERASE"/>
    <property type="match status" value="1"/>
</dbReference>
<evidence type="ECO:0000256" key="1">
    <source>
        <dbReference type="SAM" id="MobiDB-lite"/>
    </source>
</evidence>
<gene>
    <name evidence="3" type="ORF">CCACVL1_06825</name>
</gene>
<evidence type="ECO:0000313" key="3">
    <source>
        <dbReference type="EMBL" id="OMO92563.1"/>
    </source>
</evidence>
<feature type="region of interest" description="Disordered" evidence="1">
    <location>
        <begin position="799"/>
        <end position="819"/>
    </location>
</feature>
<feature type="region of interest" description="Disordered" evidence="1">
    <location>
        <begin position="59"/>
        <end position="112"/>
    </location>
</feature>
<dbReference type="Gene3D" id="3.30.420.10">
    <property type="entry name" value="Ribonuclease H-like superfamily/Ribonuclease H"/>
    <property type="match status" value="1"/>
</dbReference>
<proteinExistence type="predicted"/>
<dbReference type="Gramene" id="OMO92563">
    <property type="protein sequence ID" value="OMO92563"/>
    <property type="gene ID" value="CCACVL1_06825"/>
</dbReference>
<keyword evidence="2" id="KW-0472">Membrane</keyword>
<feature type="transmembrane region" description="Helical" evidence="2">
    <location>
        <begin position="452"/>
        <end position="474"/>
    </location>
</feature>
<accession>A0A1R3JCG7</accession>
<keyword evidence="2" id="KW-0812">Transmembrane</keyword>
<protein>
    <submittedName>
        <fullName evidence="3">Integrase, catalytic core</fullName>
    </submittedName>
</protein>
<feature type="transmembrane region" description="Helical" evidence="2">
    <location>
        <begin position="117"/>
        <end position="139"/>
    </location>
</feature>
<dbReference type="Proteomes" id="UP000188268">
    <property type="component" value="Unassembled WGS sequence"/>
</dbReference>
<dbReference type="SUPFAM" id="SSF53098">
    <property type="entry name" value="Ribonuclease H-like"/>
    <property type="match status" value="1"/>
</dbReference>
<dbReference type="OrthoDB" id="1747743at2759"/>